<dbReference type="Proteomes" id="UP000275078">
    <property type="component" value="Unassembled WGS sequence"/>
</dbReference>
<organism evidence="3 4">
    <name type="scientific">Ascobolus immersus RN42</name>
    <dbReference type="NCBI Taxonomy" id="1160509"/>
    <lineage>
        <taxon>Eukaryota</taxon>
        <taxon>Fungi</taxon>
        <taxon>Dikarya</taxon>
        <taxon>Ascomycota</taxon>
        <taxon>Pezizomycotina</taxon>
        <taxon>Pezizomycetes</taxon>
        <taxon>Pezizales</taxon>
        <taxon>Ascobolaceae</taxon>
        <taxon>Ascobolus</taxon>
    </lineage>
</organism>
<dbReference type="EMBL" id="ML119752">
    <property type="protein sequence ID" value="RPA76041.1"/>
    <property type="molecule type" value="Genomic_DNA"/>
</dbReference>
<feature type="signal peptide" evidence="2">
    <location>
        <begin position="1"/>
        <end position="23"/>
    </location>
</feature>
<feature type="chain" id="PRO_5017971378" description="Transmembrane protein" evidence="2">
    <location>
        <begin position="24"/>
        <end position="153"/>
    </location>
</feature>
<evidence type="ECO:0000313" key="4">
    <source>
        <dbReference type="Proteomes" id="UP000275078"/>
    </source>
</evidence>
<evidence type="ECO:0000256" key="1">
    <source>
        <dbReference type="SAM" id="MobiDB-lite"/>
    </source>
</evidence>
<evidence type="ECO:0000313" key="3">
    <source>
        <dbReference type="EMBL" id="RPA76041.1"/>
    </source>
</evidence>
<feature type="region of interest" description="Disordered" evidence="1">
    <location>
        <begin position="77"/>
        <end position="127"/>
    </location>
</feature>
<proteinExistence type="predicted"/>
<dbReference type="AlphaFoldDB" id="A0A3N4HVN7"/>
<keyword evidence="4" id="KW-1185">Reference proteome</keyword>
<keyword evidence="2" id="KW-0732">Signal</keyword>
<sequence>MRSSALFTVFITVFLGFLQLAFAEAPVEVYETVTSTSSKIAVVTSTGVPPLAEATAVEPPRVIKVFTVSPEGQVLAALGPTKNATETETETETDAPAITETPSSNGTNSSSSAPNAPTQEVDGDDKDSAAVSQLASMPLLVGVIAAVFGVITL</sequence>
<feature type="compositionally biased region" description="Low complexity" evidence="1">
    <location>
        <begin position="94"/>
        <end position="118"/>
    </location>
</feature>
<evidence type="ECO:0008006" key="5">
    <source>
        <dbReference type="Google" id="ProtNLM"/>
    </source>
</evidence>
<reference evidence="3 4" key="1">
    <citation type="journal article" date="2018" name="Nat. Ecol. Evol.">
        <title>Pezizomycetes genomes reveal the molecular basis of ectomycorrhizal truffle lifestyle.</title>
        <authorList>
            <person name="Murat C."/>
            <person name="Payen T."/>
            <person name="Noel B."/>
            <person name="Kuo A."/>
            <person name="Morin E."/>
            <person name="Chen J."/>
            <person name="Kohler A."/>
            <person name="Krizsan K."/>
            <person name="Balestrini R."/>
            <person name="Da Silva C."/>
            <person name="Montanini B."/>
            <person name="Hainaut M."/>
            <person name="Levati E."/>
            <person name="Barry K.W."/>
            <person name="Belfiori B."/>
            <person name="Cichocki N."/>
            <person name="Clum A."/>
            <person name="Dockter R.B."/>
            <person name="Fauchery L."/>
            <person name="Guy J."/>
            <person name="Iotti M."/>
            <person name="Le Tacon F."/>
            <person name="Lindquist E.A."/>
            <person name="Lipzen A."/>
            <person name="Malagnac F."/>
            <person name="Mello A."/>
            <person name="Molinier V."/>
            <person name="Miyauchi S."/>
            <person name="Poulain J."/>
            <person name="Riccioni C."/>
            <person name="Rubini A."/>
            <person name="Sitrit Y."/>
            <person name="Splivallo R."/>
            <person name="Traeger S."/>
            <person name="Wang M."/>
            <person name="Zifcakova L."/>
            <person name="Wipf D."/>
            <person name="Zambonelli A."/>
            <person name="Paolocci F."/>
            <person name="Nowrousian M."/>
            <person name="Ottonello S."/>
            <person name="Baldrian P."/>
            <person name="Spatafora J.W."/>
            <person name="Henrissat B."/>
            <person name="Nagy L.G."/>
            <person name="Aury J.M."/>
            <person name="Wincker P."/>
            <person name="Grigoriev I.V."/>
            <person name="Bonfante P."/>
            <person name="Martin F.M."/>
        </authorList>
    </citation>
    <scope>NUCLEOTIDE SEQUENCE [LARGE SCALE GENOMIC DNA]</scope>
    <source>
        <strain evidence="3 4">RN42</strain>
    </source>
</reference>
<evidence type="ECO:0000256" key="2">
    <source>
        <dbReference type="SAM" id="SignalP"/>
    </source>
</evidence>
<accession>A0A3N4HVN7</accession>
<gene>
    <name evidence="3" type="ORF">BJ508DRAFT_311454</name>
</gene>
<protein>
    <recommendedName>
        <fullName evidence="5">Transmembrane protein</fullName>
    </recommendedName>
</protein>
<name>A0A3N4HVN7_ASCIM</name>